<comment type="subunit">
    <text evidence="5 12">Tetramer of two alpha and two beta chains.</text>
</comment>
<dbReference type="Gene3D" id="3.40.50.1100">
    <property type="match status" value="2"/>
</dbReference>
<evidence type="ECO:0000256" key="4">
    <source>
        <dbReference type="ARBA" id="ARBA00009982"/>
    </source>
</evidence>
<evidence type="ECO:0000256" key="12">
    <source>
        <dbReference type="HAMAP-Rule" id="MF_00133"/>
    </source>
</evidence>
<dbReference type="PANTHER" id="PTHR48077:SF6">
    <property type="entry name" value="TRYPTOPHAN SYNTHASE"/>
    <property type="match status" value="1"/>
</dbReference>
<evidence type="ECO:0000256" key="6">
    <source>
        <dbReference type="ARBA" id="ARBA00022605"/>
    </source>
</evidence>
<gene>
    <name evidence="12" type="primary">trpB</name>
    <name evidence="14" type="ordered locus">Cmaq_1046</name>
</gene>
<dbReference type="InterPro" id="IPR006316">
    <property type="entry name" value="Trp_synth_b-like"/>
</dbReference>
<dbReference type="InterPro" id="IPR001926">
    <property type="entry name" value="TrpB-like_PALP"/>
</dbReference>
<evidence type="ECO:0000256" key="11">
    <source>
        <dbReference type="ARBA" id="ARBA00049047"/>
    </source>
</evidence>
<dbReference type="EC" id="4.2.1.20" evidence="12"/>
<evidence type="ECO:0000313" key="15">
    <source>
        <dbReference type="Proteomes" id="UP000001137"/>
    </source>
</evidence>
<protein>
    <recommendedName>
        <fullName evidence="12">Tryptophan synthase beta chain</fullName>
        <ecNumber evidence="12">4.2.1.20</ecNumber>
    </recommendedName>
</protein>
<keyword evidence="15" id="KW-1185">Reference proteome</keyword>
<dbReference type="Proteomes" id="UP000001137">
    <property type="component" value="Chromosome"/>
</dbReference>
<dbReference type="Pfam" id="PF00291">
    <property type="entry name" value="PALP"/>
    <property type="match status" value="1"/>
</dbReference>
<dbReference type="EMBL" id="CP000852">
    <property type="protein sequence ID" value="ABW01875.1"/>
    <property type="molecule type" value="Genomic_DNA"/>
</dbReference>
<organism evidence="14 15">
    <name type="scientific">Caldivirga maquilingensis (strain ATCC 700844 / DSM 13496 / JCM 10307 / IC-167)</name>
    <dbReference type="NCBI Taxonomy" id="397948"/>
    <lineage>
        <taxon>Archaea</taxon>
        <taxon>Thermoproteota</taxon>
        <taxon>Thermoprotei</taxon>
        <taxon>Thermoproteales</taxon>
        <taxon>Thermoproteaceae</taxon>
        <taxon>Caldivirga</taxon>
    </lineage>
</organism>
<dbReference type="GO" id="GO:0030170">
    <property type="term" value="F:pyridoxal phosphate binding"/>
    <property type="evidence" value="ECO:0007669"/>
    <property type="project" value="InterPro"/>
</dbReference>
<dbReference type="STRING" id="397948.Cmaq_1046"/>
<dbReference type="SUPFAM" id="SSF53686">
    <property type="entry name" value="Tryptophan synthase beta subunit-like PLP-dependent enzymes"/>
    <property type="match status" value="1"/>
</dbReference>
<dbReference type="RefSeq" id="WP_012186094.1">
    <property type="nucleotide sequence ID" value="NC_009954.1"/>
</dbReference>
<dbReference type="GO" id="GO:0052684">
    <property type="term" value="F:L-serine hydro-lyase (adding indole, L-tryptophan-forming) activity"/>
    <property type="evidence" value="ECO:0007669"/>
    <property type="project" value="TreeGrafter"/>
</dbReference>
<dbReference type="GeneID" id="5710387"/>
<dbReference type="KEGG" id="cma:Cmaq_1046"/>
<evidence type="ECO:0000256" key="2">
    <source>
        <dbReference type="ARBA" id="ARBA00002786"/>
    </source>
</evidence>
<dbReference type="PIRSF" id="PIRSF001413">
    <property type="entry name" value="Trp_syn_beta"/>
    <property type="match status" value="1"/>
</dbReference>
<dbReference type="eggNOG" id="arCOG01432">
    <property type="taxonomic scope" value="Archaea"/>
</dbReference>
<evidence type="ECO:0000256" key="9">
    <source>
        <dbReference type="ARBA" id="ARBA00023141"/>
    </source>
</evidence>
<comment type="cofactor">
    <cofactor evidence="1 12">
        <name>pyridoxal 5'-phosphate</name>
        <dbReference type="ChEBI" id="CHEBI:597326"/>
    </cofactor>
</comment>
<proteinExistence type="inferred from homology"/>
<dbReference type="InterPro" id="IPR023026">
    <property type="entry name" value="Trp_synth_beta/beta-like"/>
</dbReference>
<dbReference type="GO" id="GO:0005737">
    <property type="term" value="C:cytoplasm"/>
    <property type="evidence" value="ECO:0007669"/>
    <property type="project" value="TreeGrafter"/>
</dbReference>
<name>A8MDL9_CALMQ</name>
<evidence type="ECO:0000313" key="14">
    <source>
        <dbReference type="EMBL" id="ABW01875.1"/>
    </source>
</evidence>
<dbReference type="PANTHER" id="PTHR48077">
    <property type="entry name" value="TRYPTOPHAN SYNTHASE-RELATED"/>
    <property type="match status" value="1"/>
</dbReference>
<sequence>MSGVPTHWYNIAVDLPKPLPPPMDPYEGESRIALLNRIMPSELLHQEFTSLMYVPIPDEVREIYMRLGRPTPLRRARGLEKLIGNGVKIYYKFEGALPGGSHKLNTAVPQVYYASKDGAKEVATETGAGQWGLAVSIAAALIGIKAVVFMTKSSYLSKRQRVMFMRTYGAMVYPSPSEVTKYGVEAVKANPNHPGSLGLAISEAIDYVLQGEGRRYIPGSVLEFVLMHQTVIGQEAINQIPEEPDLVVGCVGGGSNFAGLTYPFIGAKLRGEGFEKTRFLAVESKAAPKLTQGRYEYDFPDSGGLLPMIRMLTLGHNYVPPPSHAAGLRYHGAAPSLSLLVKEGVVETRAYTQEEALEAGVLFARSEGIIPAPESSHAIRAVIDEARRMPKGSVILFNLSGHGLLDPDAYEKVNAS</sequence>
<evidence type="ECO:0000256" key="5">
    <source>
        <dbReference type="ARBA" id="ARBA00011270"/>
    </source>
</evidence>
<evidence type="ECO:0000259" key="13">
    <source>
        <dbReference type="Pfam" id="PF00291"/>
    </source>
</evidence>
<keyword evidence="10 12" id="KW-0456">Lyase</keyword>
<evidence type="ECO:0000256" key="7">
    <source>
        <dbReference type="ARBA" id="ARBA00022822"/>
    </source>
</evidence>
<dbReference type="OrthoDB" id="371827at2157"/>
<keyword evidence="9 12" id="KW-0057">Aromatic amino acid biosynthesis</keyword>
<dbReference type="GO" id="GO:0004834">
    <property type="term" value="F:tryptophan synthase activity"/>
    <property type="evidence" value="ECO:0007669"/>
    <property type="project" value="UniProtKB-UniRule"/>
</dbReference>
<keyword evidence="8 12" id="KW-0663">Pyridoxal phosphate</keyword>
<dbReference type="HAMAP" id="MF_00133">
    <property type="entry name" value="Trp_synth_beta"/>
    <property type="match status" value="1"/>
</dbReference>
<dbReference type="AlphaFoldDB" id="A8MDL9"/>
<evidence type="ECO:0000256" key="10">
    <source>
        <dbReference type="ARBA" id="ARBA00023239"/>
    </source>
</evidence>
<evidence type="ECO:0000256" key="1">
    <source>
        <dbReference type="ARBA" id="ARBA00001933"/>
    </source>
</evidence>
<comment type="function">
    <text evidence="2 12">The beta subunit is responsible for the synthesis of L-tryptophan from indole and L-serine.</text>
</comment>
<reference evidence="14 15" key="1">
    <citation type="submission" date="2007-10" db="EMBL/GenBank/DDBJ databases">
        <title>Complete sequence of Caldivirga maquilingensis IC-167.</title>
        <authorList>
            <consortium name="US DOE Joint Genome Institute"/>
            <person name="Copeland A."/>
            <person name="Lucas S."/>
            <person name="Lapidus A."/>
            <person name="Barry K."/>
            <person name="Glavina del Rio T."/>
            <person name="Dalin E."/>
            <person name="Tice H."/>
            <person name="Pitluck S."/>
            <person name="Saunders E."/>
            <person name="Brettin T."/>
            <person name="Bruce D."/>
            <person name="Detter J.C."/>
            <person name="Han C."/>
            <person name="Schmutz J."/>
            <person name="Larimer F."/>
            <person name="Land M."/>
            <person name="Hauser L."/>
            <person name="Kyrpides N."/>
            <person name="Ivanova N."/>
            <person name="Biddle J.F."/>
            <person name="Zhang Z."/>
            <person name="Fitz-Gibbon S.T."/>
            <person name="Lowe T.M."/>
            <person name="Saltikov C."/>
            <person name="House C.H."/>
            <person name="Richardson P."/>
        </authorList>
    </citation>
    <scope>NUCLEOTIDE SEQUENCE [LARGE SCALE GENOMIC DNA]</scope>
    <source>
        <strain evidence="15">ATCC 700844 / DSM 13496 / JCM 10307 / IC-167</strain>
    </source>
</reference>
<evidence type="ECO:0000256" key="8">
    <source>
        <dbReference type="ARBA" id="ARBA00022898"/>
    </source>
</evidence>
<evidence type="ECO:0000256" key="3">
    <source>
        <dbReference type="ARBA" id="ARBA00004733"/>
    </source>
</evidence>
<dbReference type="HOGENOM" id="CLU_042858_1_0_2"/>
<accession>A8MDL9</accession>
<comment type="catalytic activity">
    <reaction evidence="11 12">
        <text>(1S,2R)-1-C-(indol-3-yl)glycerol 3-phosphate + L-serine = D-glyceraldehyde 3-phosphate + L-tryptophan + H2O</text>
        <dbReference type="Rhea" id="RHEA:10532"/>
        <dbReference type="ChEBI" id="CHEBI:15377"/>
        <dbReference type="ChEBI" id="CHEBI:33384"/>
        <dbReference type="ChEBI" id="CHEBI:57912"/>
        <dbReference type="ChEBI" id="CHEBI:58866"/>
        <dbReference type="ChEBI" id="CHEBI:59776"/>
        <dbReference type="EC" id="4.2.1.20"/>
    </reaction>
</comment>
<dbReference type="InterPro" id="IPR036052">
    <property type="entry name" value="TrpB-like_PALP_sf"/>
</dbReference>
<dbReference type="InterPro" id="IPR006653">
    <property type="entry name" value="Trp_synth_b_CS"/>
</dbReference>
<dbReference type="PIRSF" id="PIRSF500824">
    <property type="entry name" value="TrpB_prok"/>
    <property type="match status" value="1"/>
</dbReference>
<dbReference type="NCBIfam" id="NF009057">
    <property type="entry name" value="PRK12391.1"/>
    <property type="match status" value="1"/>
</dbReference>
<dbReference type="PROSITE" id="PS00168">
    <property type="entry name" value="TRP_SYNTHASE_BETA"/>
    <property type="match status" value="1"/>
</dbReference>
<feature type="domain" description="Tryptophan synthase beta chain-like PALP" evidence="13">
    <location>
        <begin position="67"/>
        <end position="401"/>
    </location>
</feature>
<dbReference type="UniPathway" id="UPA00035">
    <property type="reaction ID" value="UER00044"/>
</dbReference>
<keyword evidence="6 12" id="KW-0028">Amino-acid biosynthesis</keyword>
<keyword evidence="7 12" id="KW-0822">Tryptophan biosynthesis</keyword>
<dbReference type="NCBIfam" id="TIGR01415">
    <property type="entry name" value="trpB_rel"/>
    <property type="match status" value="1"/>
</dbReference>
<comment type="similarity">
    <text evidence="4 12">Belongs to the TrpB family.</text>
</comment>
<comment type="pathway">
    <text evidence="3 12">Amino-acid biosynthesis; L-tryptophan biosynthesis; L-tryptophan from chorismate: step 5/5.</text>
</comment>
<feature type="modified residue" description="N6-(pyridoxal phosphate)lysine" evidence="12">
    <location>
        <position position="103"/>
    </location>
</feature>